<keyword evidence="2" id="KW-1185">Reference proteome</keyword>
<proteinExistence type="predicted"/>
<dbReference type="Proteomes" id="UP001198983">
    <property type="component" value="Chromosome"/>
</dbReference>
<accession>A0AAX2ZLY2</accession>
<evidence type="ECO:0000313" key="1">
    <source>
        <dbReference type="EMBL" id="UEL49290.1"/>
    </source>
</evidence>
<gene>
    <name evidence="1" type="ORF">JW646_07550</name>
</gene>
<organism evidence="1 2">
    <name type="scientific">Terrisporobacter hibernicus</name>
    <dbReference type="NCBI Taxonomy" id="2813371"/>
    <lineage>
        <taxon>Bacteria</taxon>
        <taxon>Bacillati</taxon>
        <taxon>Bacillota</taxon>
        <taxon>Clostridia</taxon>
        <taxon>Peptostreptococcales</taxon>
        <taxon>Peptostreptococcaceae</taxon>
        <taxon>Terrisporobacter</taxon>
    </lineage>
</organism>
<dbReference type="AlphaFoldDB" id="A0AAX2ZLY2"/>
<sequence length="112" mass="13555">MSNYYEYCRSLSINYYPKIYNDIIIEIKKILKETPQSVLLPFPSRDDFDDLVNKIYLGYKEKVYKDMNEGEIYYIHFSNDDLTRVIKDLISILLINILLDNRKLLKNYPCYY</sequence>
<dbReference type="EMBL" id="CP081135">
    <property type="protein sequence ID" value="UEL49290.1"/>
    <property type="molecule type" value="Genomic_DNA"/>
</dbReference>
<dbReference type="RefSeq" id="WP_228417156.1">
    <property type="nucleotide sequence ID" value="NZ_CP081135.1"/>
</dbReference>
<name>A0AAX2ZLY2_9FIRM</name>
<reference evidence="1 2" key="1">
    <citation type="journal article" date="2023" name="Int. J. Syst. Evol. Microbiol.">
        <title>Terrisporobacter hibernicus sp. nov., isolated from bovine faeces in Northern Ireland.</title>
        <authorList>
            <person name="Mitchell M."/>
            <person name="Nguyen S.V."/>
            <person name="Connor M."/>
            <person name="Fairley D.J."/>
            <person name="Donoghue O."/>
            <person name="Marshall H."/>
            <person name="Koolman L."/>
            <person name="McMullan G."/>
            <person name="Schaffer K.E."/>
            <person name="McGrath J.W."/>
            <person name="Fanning S."/>
        </authorList>
    </citation>
    <scope>NUCLEOTIDE SEQUENCE [LARGE SCALE GENOMIC DNA]</scope>
    <source>
        <strain evidence="1 2">MCA3</strain>
    </source>
</reference>
<evidence type="ECO:0000313" key="2">
    <source>
        <dbReference type="Proteomes" id="UP001198983"/>
    </source>
</evidence>
<protein>
    <submittedName>
        <fullName evidence="1">Uncharacterized protein</fullName>
    </submittedName>
</protein>
<dbReference type="KEGG" id="tem:JW646_07550"/>